<keyword evidence="8 9" id="KW-0143">Chaperone</keyword>
<dbReference type="InterPro" id="IPR004559">
    <property type="entry name" value="HemW-like"/>
</dbReference>
<dbReference type="OrthoDB" id="9808022at2"/>
<evidence type="ECO:0000259" key="10">
    <source>
        <dbReference type="PROSITE" id="PS51918"/>
    </source>
</evidence>
<dbReference type="PROSITE" id="PS51918">
    <property type="entry name" value="RADICAL_SAM"/>
    <property type="match status" value="1"/>
</dbReference>
<keyword evidence="9" id="KW-0963">Cytoplasm</keyword>
<dbReference type="PANTHER" id="PTHR13932:SF5">
    <property type="entry name" value="RADICAL S-ADENOSYL METHIONINE DOMAIN-CONTAINING PROTEIN 1, MITOCHONDRIAL"/>
    <property type="match status" value="1"/>
</dbReference>
<evidence type="ECO:0000313" key="11">
    <source>
        <dbReference type="EMBL" id="SHI37143.1"/>
    </source>
</evidence>
<evidence type="ECO:0000256" key="8">
    <source>
        <dbReference type="ARBA" id="ARBA00023186"/>
    </source>
</evidence>
<keyword evidence="4 9" id="KW-0949">S-adenosyl-L-methionine</keyword>
<dbReference type="CDD" id="cd01335">
    <property type="entry name" value="Radical_SAM"/>
    <property type="match status" value="1"/>
</dbReference>
<accession>A0A1M6ALQ0</accession>
<proteinExistence type="inferred from homology"/>
<dbReference type="GO" id="GO:0051539">
    <property type="term" value="F:4 iron, 4 sulfur cluster binding"/>
    <property type="evidence" value="ECO:0007669"/>
    <property type="project" value="UniProtKB-UniRule"/>
</dbReference>
<dbReference type="GO" id="GO:0046872">
    <property type="term" value="F:metal ion binding"/>
    <property type="evidence" value="ECO:0007669"/>
    <property type="project" value="UniProtKB-UniRule"/>
</dbReference>
<evidence type="ECO:0000256" key="6">
    <source>
        <dbReference type="ARBA" id="ARBA00023004"/>
    </source>
</evidence>
<keyword evidence="3 9" id="KW-0349">Heme</keyword>
<evidence type="ECO:0000313" key="12">
    <source>
        <dbReference type="Proteomes" id="UP000322917"/>
    </source>
</evidence>
<keyword evidence="6 9" id="KW-0408">Iron</keyword>
<dbReference type="SFLD" id="SFLDF00562">
    <property type="entry name" value="HemN-like__clustered_with_heat"/>
    <property type="match status" value="1"/>
</dbReference>
<sequence>MKLGIYVHIPFCRQKCLYCDFPSFTTDSQLYSTYITALCREATGRSGIFSHAVVDTVFIGGGTPTLLSQDLLNQILSCLRENYRLSDEVEITIEANPGTVDRAKLQTLQAQGVNRISFGVQTFAERLLPQIGRIHSAAEAARAVELAQAAGFDNINVDLMYGLPEQTVQDLQESIDRAIGMGVRHLSVYGLKIEEGTPFASLHEQGRLALPEEEIEEAMYELAVHYLPARGFRRYEISNYAPAGWECRHNLKYWHYQPYLGLGLAAHSFFDGQRLANTVDLQRYIDFFSSTGGEKQEFPVAVVEKLDRETAMAEFTFLALRTSNGVHIPEFNTCFAADFFSQYNKVITALRRQKLLEVTEKNVRLTELGMKYGNVVFGAFLPDT</sequence>
<dbReference type="NCBIfam" id="TIGR00539">
    <property type="entry name" value="hemN_rel"/>
    <property type="match status" value="1"/>
</dbReference>
<dbReference type="GO" id="GO:0006779">
    <property type="term" value="P:porphyrin-containing compound biosynthetic process"/>
    <property type="evidence" value="ECO:0007669"/>
    <property type="project" value="InterPro"/>
</dbReference>
<reference evidence="11 12" key="1">
    <citation type="submission" date="2016-11" db="EMBL/GenBank/DDBJ databases">
        <authorList>
            <person name="Varghese N."/>
            <person name="Submissions S."/>
        </authorList>
    </citation>
    <scope>NUCLEOTIDE SEQUENCE [LARGE SCALE GENOMIC DNA]</scope>
    <source>
        <strain evidence="11 12">DSM 15287</strain>
    </source>
</reference>
<evidence type="ECO:0000256" key="5">
    <source>
        <dbReference type="ARBA" id="ARBA00022723"/>
    </source>
</evidence>
<feature type="domain" description="Radical SAM core" evidence="10">
    <location>
        <begin position="1"/>
        <end position="233"/>
    </location>
</feature>
<keyword evidence="9" id="KW-0004">4Fe-4S</keyword>
<dbReference type="SUPFAM" id="SSF102114">
    <property type="entry name" value="Radical SAM enzymes"/>
    <property type="match status" value="1"/>
</dbReference>
<dbReference type="EMBL" id="FQZD01000004">
    <property type="protein sequence ID" value="SHI37143.1"/>
    <property type="molecule type" value="Genomic_DNA"/>
</dbReference>
<dbReference type="Pfam" id="PF06969">
    <property type="entry name" value="HemN_C"/>
    <property type="match status" value="1"/>
</dbReference>
<dbReference type="GO" id="GO:0005737">
    <property type="term" value="C:cytoplasm"/>
    <property type="evidence" value="ECO:0007669"/>
    <property type="project" value="UniProtKB-SubCell"/>
</dbReference>
<dbReference type="PANTHER" id="PTHR13932">
    <property type="entry name" value="COPROPORPHYRINIGEN III OXIDASE"/>
    <property type="match status" value="1"/>
</dbReference>
<dbReference type="InterPro" id="IPR006638">
    <property type="entry name" value="Elp3/MiaA/NifB-like_rSAM"/>
</dbReference>
<dbReference type="SFLD" id="SFLDG01082">
    <property type="entry name" value="B12-binding_domain_containing"/>
    <property type="match status" value="1"/>
</dbReference>
<keyword evidence="5 9" id="KW-0479">Metal-binding</keyword>
<dbReference type="InterPro" id="IPR010723">
    <property type="entry name" value="HemN_C"/>
</dbReference>
<evidence type="ECO:0000256" key="3">
    <source>
        <dbReference type="ARBA" id="ARBA00022617"/>
    </source>
</evidence>
<dbReference type="InterPro" id="IPR034505">
    <property type="entry name" value="Coproporphyrinogen-III_oxidase"/>
</dbReference>
<dbReference type="Proteomes" id="UP000322917">
    <property type="component" value="Unassembled WGS sequence"/>
</dbReference>
<dbReference type="SMART" id="SM00729">
    <property type="entry name" value="Elp3"/>
    <property type="match status" value="1"/>
</dbReference>
<evidence type="ECO:0000256" key="2">
    <source>
        <dbReference type="ARBA" id="ARBA00017228"/>
    </source>
</evidence>
<dbReference type="Gene3D" id="3.20.20.70">
    <property type="entry name" value="Aldolase class I"/>
    <property type="match status" value="1"/>
</dbReference>
<dbReference type="InterPro" id="IPR007197">
    <property type="entry name" value="rSAM"/>
</dbReference>
<evidence type="ECO:0000256" key="4">
    <source>
        <dbReference type="ARBA" id="ARBA00022691"/>
    </source>
</evidence>
<dbReference type="SFLD" id="SFLDG01065">
    <property type="entry name" value="anaerobic_coproporphyrinogen-I"/>
    <property type="match status" value="1"/>
</dbReference>
<evidence type="ECO:0000256" key="9">
    <source>
        <dbReference type="RuleBase" id="RU364116"/>
    </source>
</evidence>
<name>A0A1M6ALQ0_9FIRM</name>
<evidence type="ECO:0000256" key="7">
    <source>
        <dbReference type="ARBA" id="ARBA00023014"/>
    </source>
</evidence>
<dbReference type="InterPro" id="IPR058240">
    <property type="entry name" value="rSAM_sf"/>
</dbReference>
<comment type="function">
    <text evidence="9">Probably acts as a heme chaperone, transferring heme to an unknown acceptor. Binds one molecule of heme per monomer, possibly covalently. Binds 1 [4Fe-4S] cluster. The cluster is coordinated with 3 cysteines and an exchangeable S-adenosyl-L-methionine.</text>
</comment>
<keyword evidence="7 9" id="KW-0411">Iron-sulfur</keyword>
<dbReference type="Pfam" id="PF04055">
    <property type="entry name" value="Radical_SAM"/>
    <property type="match status" value="1"/>
</dbReference>
<dbReference type="AlphaFoldDB" id="A0A1M6ALQ0"/>
<dbReference type="GO" id="GO:0004109">
    <property type="term" value="F:coproporphyrinogen oxidase activity"/>
    <property type="evidence" value="ECO:0007669"/>
    <property type="project" value="InterPro"/>
</dbReference>
<dbReference type="InterPro" id="IPR013785">
    <property type="entry name" value="Aldolase_TIM"/>
</dbReference>
<protein>
    <recommendedName>
        <fullName evidence="2 9">Heme chaperone HemW</fullName>
    </recommendedName>
</protein>
<evidence type="ECO:0000256" key="1">
    <source>
        <dbReference type="ARBA" id="ARBA00006100"/>
    </source>
</evidence>
<dbReference type="SFLD" id="SFLDS00029">
    <property type="entry name" value="Radical_SAM"/>
    <property type="match status" value="1"/>
</dbReference>
<gene>
    <name evidence="11" type="ORF">SAMN02745170_00197</name>
</gene>
<keyword evidence="12" id="KW-1185">Reference proteome</keyword>
<organism evidence="11 12">
    <name type="scientific">Propionispora hippei DSM 15287</name>
    <dbReference type="NCBI Taxonomy" id="1123003"/>
    <lineage>
        <taxon>Bacteria</taxon>
        <taxon>Bacillati</taxon>
        <taxon>Bacillota</taxon>
        <taxon>Negativicutes</taxon>
        <taxon>Selenomonadales</taxon>
        <taxon>Sporomusaceae</taxon>
        <taxon>Propionispora</taxon>
    </lineage>
</organism>
<comment type="similarity">
    <text evidence="1">Belongs to the anaerobic coproporphyrinogen-III oxidase family. HemW subfamily.</text>
</comment>
<dbReference type="RefSeq" id="WP_149733130.1">
    <property type="nucleotide sequence ID" value="NZ_FQZD01000004.1"/>
</dbReference>
<dbReference type="SFLD" id="SFLDF00288">
    <property type="entry name" value="HemN-like__clustered_with_nucl"/>
    <property type="match status" value="1"/>
</dbReference>
<comment type="subcellular location">
    <subcellularLocation>
        <location evidence="9">Cytoplasm</location>
    </subcellularLocation>
</comment>